<dbReference type="AlphaFoldDB" id="A0A9P5V6K4"/>
<dbReference type="Proteomes" id="UP000748756">
    <property type="component" value="Unassembled WGS sequence"/>
</dbReference>
<evidence type="ECO:0000313" key="3">
    <source>
        <dbReference type="Proteomes" id="UP000748756"/>
    </source>
</evidence>
<organism evidence="2 3">
    <name type="scientific">Linnemannia schmuckeri</name>
    <dbReference type="NCBI Taxonomy" id="64567"/>
    <lineage>
        <taxon>Eukaryota</taxon>
        <taxon>Fungi</taxon>
        <taxon>Fungi incertae sedis</taxon>
        <taxon>Mucoromycota</taxon>
        <taxon>Mortierellomycotina</taxon>
        <taxon>Mortierellomycetes</taxon>
        <taxon>Mortierellales</taxon>
        <taxon>Mortierellaceae</taxon>
        <taxon>Linnemannia</taxon>
    </lineage>
</organism>
<name>A0A9P5V6K4_9FUNG</name>
<proteinExistence type="predicted"/>
<sequence length="97" mass="10410">MVAMATTEITMSGTMYPSSVYSQSTVTSPPFKPLIVPTETDTSSVHDESADADENKEPRDDSVDEGGAEHDDTYNPDSPIIHVGSQDALQHTINAIN</sequence>
<protein>
    <submittedName>
        <fullName evidence="2">Uncharacterized protein</fullName>
    </submittedName>
</protein>
<reference evidence="2" key="1">
    <citation type="journal article" date="2020" name="Fungal Divers.">
        <title>Resolving the Mortierellaceae phylogeny through synthesis of multi-gene phylogenetics and phylogenomics.</title>
        <authorList>
            <person name="Vandepol N."/>
            <person name="Liber J."/>
            <person name="Desiro A."/>
            <person name="Na H."/>
            <person name="Kennedy M."/>
            <person name="Barry K."/>
            <person name="Grigoriev I.V."/>
            <person name="Miller A.N."/>
            <person name="O'Donnell K."/>
            <person name="Stajich J.E."/>
            <person name="Bonito G."/>
        </authorList>
    </citation>
    <scope>NUCLEOTIDE SEQUENCE</scope>
    <source>
        <strain evidence="2">NRRL 6426</strain>
    </source>
</reference>
<dbReference type="EMBL" id="JAAAUQ010001420">
    <property type="protein sequence ID" value="KAF9139028.1"/>
    <property type="molecule type" value="Genomic_DNA"/>
</dbReference>
<feature type="compositionally biased region" description="Polar residues" evidence="1">
    <location>
        <begin position="18"/>
        <end position="28"/>
    </location>
</feature>
<feature type="compositionally biased region" description="Basic and acidic residues" evidence="1">
    <location>
        <begin position="44"/>
        <end position="73"/>
    </location>
</feature>
<keyword evidence="3" id="KW-1185">Reference proteome</keyword>
<evidence type="ECO:0000256" key="1">
    <source>
        <dbReference type="SAM" id="MobiDB-lite"/>
    </source>
</evidence>
<evidence type="ECO:0000313" key="2">
    <source>
        <dbReference type="EMBL" id="KAF9139028.1"/>
    </source>
</evidence>
<accession>A0A9P5V6K4</accession>
<comment type="caution">
    <text evidence="2">The sequence shown here is derived from an EMBL/GenBank/DDBJ whole genome shotgun (WGS) entry which is preliminary data.</text>
</comment>
<gene>
    <name evidence="2" type="ORF">BG015_002190</name>
</gene>
<feature type="region of interest" description="Disordered" evidence="1">
    <location>
        <begin position="18"/>
        <end position="85"/>
    </location>
</feature>